<name>A0ACC8EL22_9PEZI</name>
<evidence type="ECO:0000313" key="2">
    <source>
        <dbReference type="Proteomes" id="UP000250078"/>
    </source>
</evidence>
<reference evidence="1 2" key="1">
    <citation type="journal article" date="2016" name="Nat. Commun.">
        <title>Ectomycorrhizal ecology is imprinted in the genome of the dominant symbiotic fungus Cenococcum geophilum.</title>
        <authorList>
            <consortium name="DOE Joint Genome Institute"/>
            <person name="Peter M."/>
            <person name="Kohler A."/>
            <person name="Ohm R.A."/>
            <person name="Kuo A."/>
            <person name="Krutzmann J."/>
            <person name="Morin E."/>
            <person name="Arend M."/>
            <person name="Barry K.W."/>
            <person name="Binder M."/>
            <person name="Choi C."/>
            <person name="Clum A."/>
            <person name="Copeland A."/>
            <person name="Grisel N."/>
            <person name="Haridas S."/>
            <person name="Kipfer T."/>
            <person name="LaButti K."/>
            <person name="Lindquist E."/>
            <person name="Lipzen A."/>
            <person name="Maire R."/>
            <person name="Meier B."/>
            <person name="Mihaltcheva S."/>
            <person name="Molinier V."/>
            <person name="Murat C."/>
            <person name="Poggeler S."/>
            <person name="Quandt C.A."/>
            <person name="Sperisen C."/>
            <person name="Tritt A."/>
            <person name="Tisserant E."/>
            <person name="Crous P.W."/>
            <person name="Henrissat B."/>
            <person name="Nehls U."/>
            <person name="Egli S."/>
            <person name="Spatafora J.W."/>
            <person name="Grigoriev I.V."/>
            <person name="Martin F.M."/>
        </authorList>
    </citation>
    <scope>NUCLEOTIDE SEQUENCE [LARGE SCALE GENOMIC DNA]</scope>
    <source>
        <strain evidence="1 2">1.58</strain>
    </source>
</reference>
<gene>
    <name evidence="1" type="ORF">K441DRAFT_649437</name>
</gene>
<protein>
    <submittedName>
        <fullName evidence="1">Uncharacterized protein</fullName>
    </submittedName>
</protein>
<dbReference type="Proteomes" id="UP000250078">
    <property type="component" value="Unassembled WGS sequence"/>
</dbReference>
<sequence>MISRPSLISILLSNLPAKLLTFLPKLGVPKTAEMHLKVVSLLLTATYALPSTPSIGEVGDKLKYLLNDPPDSPNVIEALSNQDLYARLSNPTQQTPFEPPTPFLSPSSSSCGAQPVCPAYDGEVRTINDRKYKLYCYNAPWGTYFWLPAAKSLEECEAQCHKNSYDCNGLTFYPLTGACSLIYSKNAAPYIWDNGYPKIGAIPVDGGNAMAFGPGMLCPLPGSDNQVWSFGKDQKQRFKMSCTNQFQVPASSKKNLGPVKDVDECGEKCGADSGCYAFHYYQPAFPGGRVDGMRNCELITGDVGSGKWTPVAKPNQYLSGLKVGSFDCADNGWKGDCKSSIGKGIEELQQI</sequence>
<keyword evidence="2" id="KW-1185">Reference proteome</keyword>
<organism evidence="1 2">
    <name type="scientific">Cenococcum geophilum 1.58</name>
    <dbReference type="NCBI Taxonomy" id="794803"/>
    <lineage>
        <taxon>Eukaryota</taxon>
        <taxon>Fungi</taxon>
        <taxon>Dikarya</taxon>
        <taxon>Ascomycota</taxon>
        <taxon>Pezizomycotina</taxon>
        <taxon>Dothideomycetes</taxon>
        <taxon>Pleosporomycetidae</taxon>
        <taxon>Gloniales</taxon>
        <taxon>Gloniaceae</taxon>
        <taxon>Cenococcum</taxon>
    </lineage>
</organism>
<dbReference type="EMBL" id="KV748280">
    <property type="protein sequence ID" value="OCK86893.1"/>
    <property type="molecule type" value="Genomic_DNA"/>
</dbReference>
<proteinExistence type="predicted"/>
<evidence type="ECO:0000313" key="1">
    <source>
        <dbReference type="EMBL" id="OCK86893.1"/>
    </source>
</evidence>
<accession>A0ACC8EL22</accession>